<dbReference type="Pfam" id="PF16993">
    <property type="entry name" value="Asp1"/>
    <property type="match status" value="1"/>
</dbReference>
<dbReference type="RefSeq" id="WP_115246848.1">
    <property type="nucleotide sequence ID" value="NZ_JAIFAA010000002.1"/>
</dbReference>
<dbReference type="Proteomes" id="UP000254797">
    <property type="component" value="Unassembled WGS sequence"/>
</dbReference>
<evidence type="ECO:0000313" key="1">
    <source>
        <dbReference type="EMBL" id="SUN51795.1"/>
    </source>
</evidence>
<evidence type="ECO:0000313" key="2">
    <source>
        <dbReference type="Proteomes" id="UP000254797"/>
    </source>
</evidence>
<reference evidence="1 2" key="1">
    <citation type="submission" date="2018-06" db="EMBL/GenBank/DDBJ databases">
        <authorList>
            <consortium name="Pathogen Informatics"/>
            <person name="Doyle S."/>
        </authorList>
    </citation>
    <scope>NUCLEOTIDE SEQUENCE [LARGE SCALE GENOMIC DNA]</scope>
    <source>
        <strain evidence="1 2">NCTC4670</strain>
    </source>
</reference>
<organism evidence="1 2">
    <name type="scientific">Streptococcus dysgalactiae subsp. dysgalactiae</name>
    <dbReference type="NCBI Taxonomy" id="99822"/>
    <lineage>
        <taxon>Bacteria</taxon>
        <taxon>Bacillati</taxon>
        <taxon>Bacillota</taxon>
        <taxon>Bacilli</taxon>
        <taxon>Lactobacillales</taxon>
        <taxon>Streptococcaceae</taxon>
        <taxon>Streptococcus</taxon>
    </lineage>
</organism>
<dbReference type="AlphaFoldDB" id="A0A380JZC0"/>
<accession>A0A380JZC0</accession>
<dbReference type="GO" id="GO:0015031">
    <property type="term" value="P:protein transport"/>
    <property type="evidence" value="ECO:0007669"/>
    <property type="project" value="InterPro"/>
</dbReference>
<dbReference type="EMBL" id="UHFG01000004">
    <property type="protein sequence ID" value="SUN51795.1"/>
    <property type="molecule type" value="Genomic_DNA"/>
</dbReference>
<gene>
    <name evidence="1" type="primary">gap1</name>
    <name evidence="1" type="ORF">NCTC4670_02196</name>
</gene>
<protein>
    <submittedName>
        <fullName evidence="1">Glycosylation associated protein, mature Fap1 export and glycosylation,gap1</fullName>
    </submittedName>
</protein>
<dbReference type="NCBIfam" id="TIGR03713">
    <property type="entry name" value="acc_sec_asp1"/>
    <property type="match status" value="1"/>
</dbReference>
<dbReference type="InterPro" id="IPR022372">
    <property type="entry name" value="Accessory_SS_Asp1"/>
</dbReference>
<name>A0A380JZC0_STRDY</name>
<sequence length="516" mass="61171">MFYFIPSWYPANRQWYHQTPVWYRFNQEMAFDDTINQVKLFREDMTQVALLVLNYQPQLRYFLHQQDLLGLQYWSFFDDIQNSHDRQTKAIDFKKLNWPKGVRFIYTAFAVVVRKGKIDLATVHFAHNGNLHSICYKDKGQISKEYVFDDRGFLSSLLVYKEGQVHHQDYLNPNGVWQVREYFEKNQRVLEINPQADKVFGKQFYASWEELISERLALLKEQQFQAKDKLVIAAHQQHNYLLTSLFSDQKKIISFFGQRLTFKHSPQMVGILSEAQLIIVDTQEKENSLKEMMTKQLTQECPVLRMTPFDTRLRLGHSQNYRELEVYYFIDTIDEIAYEESLLILLEQMQKHENMTLKIVSFDSRRHQEAMLAHIEELINTHFNQENFYQEQTIGENQLEERLVLDRIQLQWITSERELIVALDKVRLVLDLGDKPDLYTQIASISAGIPQINRVASEYVSHQKNGWILASLEELSLALDYYLTGLSNWNKALVHTVQKMSNYSSGELLEQWKKYL</sequence>
<proteinExistence type="predicted"/>